<comment type="similarity">
    <text evidence="2">Belongs to the YkuD family.</text>
</comment>
<feature type="domain" description="L,D-TPase catalytic" evidence="8">
    <location>
        <begin position="1"/>
        <end position="179"/>
    </location>
</feature>
<dbReference type="PANTHER" id="PTHR38589:SF1">
    <property type="entry name" value="BLR0621 PROTEIN"/>
    <property type="match status" value="1"/>
</dbReference>
<dbReference type="AlphaFoldDB" id="A0AAW9RZR8"/>
<feature type="active site" description="Proton donor/acceptor" evidence="7">
    <location>
        <position position="143"/>
    </location>
</feature>
<dbReference type="GO" id="GO:0016740">
    <property type="term" value="F:transferase activity"/>
    <property type="evidence" value="ECO:0007669"/>
    <property type="project" value="UniProtKB-KW"/>
</dbReference>
<dbReference type="EMBL" id="JAZHOF010000015">
    <property type="protein sequence ID" value="MEJ8574944.1"/>
    <property type="molecule type" value="Genomic_DNA"/>
</dbReference>
<evidence type="ECO:0000256" key="2">
    <source>
        <dbReference type="ARBA" id="ARBA00005992"/>
    </source>
</evidence>
<proteinExistence type="inferred from homology"/>
<evidence type="ECO:0000313" key="9">
    <source>
        <dbReference type="EMBL" id="MEJ8574944.1"/>
    </source>
</evidence>
<sequence length="179" mass="19688">MATVSGNCDLLRVHRASGAAHHGILAAGSLVMPCALGRAGIRRRKREGDGASPEGVFPLRKLYFRRDRLPRPRSALETAAIFPDLGWCDDPASLAYNSAVRLPTAARHERMWRDDHLYDLVIVIGFNDDPAPLRPFGSAIFLHLARPGFAPTEGCVALRRHDLRRLLPRIGPDTKIAIG</sequence>
<dbReference type="Pfam" id="PF03734">
    <property type="entry name" value="YkuD"/>
    <property type="match status" value="1"/>
</dbReference>
<dbReference type="PANTHER" id="PTHR38589">
    <property type="entry name" value="BLR0621 PROTEIN"/>
    <property type="match status" value="1"/>
</dbReference>
<evidence type="ECO:0000259" key="8">
    <source>
        <dbReference type="PROSITE" id="PS52029"/>
    </source>
</evidence>
<organism evidence="9 10">
    <name type="scientific">Microbaculum marinum</name>
    <dbReference type="NCBI Taxonomy" id="1764581"/>
    <lineage>
        <taxon>Bacteria</taxon>
        <taxon>Pseudomonadati</taxon>
        <taxon>Pseudomonadota</taxon>
        <taxon>Alphaproteobacteria</taxon>
        <taxon>Hyphomicrobiales</taxon>
        <taxon>Tepidamorphaceae</taxon>
        <taxon>Microbaculum</taxon>
    </lineage>
</organism>
<dbReference type="InterPro" id="IPR038063">
    <property type="entry name" value="Transpep_catalytic_dom"/>
</dbReference>
<comment type="caution">
    <text evidence="9">The sequence shown here is derived from an EMBL/GenBank/DDBJ whole genome shotgun (WGS) entry which is preliminary data.</text>
</comment>
<dbReference type="GO" id="GO:0004180">
    <property type="term" value="F:carboxypeptidase activity"/>
    <property type="evidence" value="ECO:0007669"/>
    <property type="project" value="UniProtKB-ARBA"/>
</dbReference>
<keyword evidence="3" id="KW-0808">Transferase</keyword>
<protein>
    <submittedName>
        <fullName evidence="9">L,D-transpeptidase family protein</fullName>
    </submittedName>
</protein>
<evidence type="ECO:0000256" key="4">
    <source>
        <dbReference type="ARBA" id="ARBA00022960"/>
    </source>
</evidence>
<dbReference type="PROSITE" id="PS52029">
    <property type="entry name" value="LD_TPASE"/>
    <property type="match status" value="1"/>
</dbReference>
<keyword evidence="10" id="KW-1185">Reference proteome</keyword>
<dbReference type="InterPro" id="IPR005490">
    <property type="entry name" value="LD_TPept_cat_dom"/>
</dbReference>
<dbReference type="Proteomes" id="UP001378188">
    <property type="component" value="Unassembled WGS sequence"/>
</dbReference>
<feature type="active site" description="Nucleophile" evidence="7">
    <location>
        <position position="155"/>
    </location>
</feature>
<evidence type="ECO:0000256" key="7">
    <source>
        <dbReference type="PROSITE-ProRule" id="PRU01373"/>
    </source>
</evidence>
<reference evidence="9 10" key="1">
    <citation type="submission" date="2024-02" db="EMBL/GenBank/DDBJ databases">
        <title>Genome analysis and characterization of Microbaculum marinisediminis sp. nov., isolated from marine sediment.</title>
        <authorList>
            <person name="Du Z.-J."/>
            <person name="Ye Y.-Q."/>
            <person name="Zhang Z.-R."/>
            <person name="Yuan S.-M."/>
            <person name="Zhang X.-Y."/>
        </authorList>
    </citation>
    <scope>NUCLEOTIDE SEQUENCE [LARGE SCALE GENOMIC DNA]</scope>
    <source>
        <strain evidence="9 10">SDUM1044001</strain>
    </source>
</reference>
<dbReference type="GO" id="GO:0071555">
    <property type="term" value="P:cell wall organization"/>
    <property type="evidence" value="ECO:0007669"/>
    <property type="project" value="UniProtKB-UniRule"/>
</dbReference>
<evidence type="ECO:0000256" key="5">
    <source>
        <dbReference type="ARBA" id="ARBA00022984"/>
    </source>
</evidence>
<dbReference type="GO" id="GO:0008360">
    <property type="term" value="P:regulation of cell shape"/>
    <property type="evidence" value="ECO:0007669"/>
    <property type="project" value="UniProtKB-UniRule"/>
</dbReference>
<evidence type="ECO:0000256" key="1">
    <source>
        <dbReference type="ARBA" id="ARBA00004752"/>
    </source>
</evidence>
<comment type="pathway">
    <text evidence="1 7">Cell wall biogenesis; peptidoglycan biosynthesis.</text>
</comment>
<evidence type="ECO:0000256" key="6">
    <source>
        <dbReference type="ARBA" id="ARBA00023316"/>
    </source>
</evidence>
<evidence type="ECO:0000313" key="10">
    <source>
        <dbReference type="Proteomes" id="UP001378188"/>
    </source>
</evidence>
<evidence type="ECO:0000256" key="3">
    <source>
        <dbReference type="ARBA" id="ARBA00022679"/>
    </source>
</evidence>
<gene>
    <name evidence="9" type="ORF">V3328_25950</name>
</gene>
<keyword evidence="4 7" id="KW-0133">Cell shape</keyword>
<name>A0AAW9RZR8_9HYPH</name>
<keyword evidence="5 7" id="KW-0573">Peptidoglycan synthesis</keyword>
<accession>A0AAW9RZR8</accession>
<dbReference type="GO" id="GO:0009252">
    <property type="term" value="P:peptidoglycan biosynthetic process"/>
    <property type="evidence" value="ECO:0007669"/>
    <property type="project" value="UniProtKB-KW"/>
</dbReference>
<dbReference type="SUPFAM" id="SSF141523">
    <property type="entry name" value="L,D-transpeptidase catalytic domain-like"/>
    <property type="match status" value="1"/>
</dbReference>
<keyword evidence="6 7" id="KW-0961">Cell wall biogenesis/degradation</keyword>
<dbReference type="RefSeq" id="WP_340332641.1">
    <property type="nucleotide sequence ID" value="NZ_JAZHOF010000015.1"/>
</dbReference>